<accession>A0A4Y2TR60</accession>
<comment type="caution">
    <text evidence="2">The sequence shown here is derived from an EMBL/GenBank/DDBJ whole genome shotgun (WGS) entry which is preliminary data.</text>
</comment>
<dbReference type="Pfam" id="PF13843">
    <property type="entry name" value="DDE_Tnp_1_7"/>
    <property type="match status" value="1"/>
</dbReference>
<dbReference type="Proteomes" id="UP000499080">
    <property type="component" value="Unassembled WGS sequence"/>
</dbReference>
<evidence type="ECO:0000313" key="3">
    <source>
        <dbReference type="Proteomes" id="UP000499080"/>
    </source>
</evidence>
<evidence type="ECO:0000259" key="1">
    <source>
        <dbReference type="Pfam" id="PF13843"/>
    </source>
</evidence>
<organism evidence="2 3">
    <name type="scientific">Araneus ventricosus</name>
    <name type="common">Orbweaver spider</name>
    <name type="synonym">Epeira ventricosa</name>
    <dbReference type="NCBI Taxonomy" id="182803"/>
    <lineage>
        <taxon>Eukaryota</taxon>
        <taxon>Metazoa</taxon>
        <taxon>Ecdysozoa</taxon>
        <taxon>Arthropoda</taxon>
        <taxon>Chelicerata</taxon>
        <taxon>Arachnida</taxon>
        <taxon>Araneae</taxon>
        <taxon>Araneomorphae</taxon>
        <taxon>Entelegynae</taxon>
        <taxon>Araneoidea</taxon>
        <taxon>Araneidae</taxon>
        <taxon>Araneus</taxon>
    </lineage>
</organism>
<keyword evidence="3" id="KW-1185">Reference proteome</keyword>
<proteinExistence type="predicted"/>
<feature type="domain" description="PiggyBac transposable element-derived protein" evidence="1">
    <location>
        <begin position="50"/>
        <end position="129"/>
    </location>
</feature>
<dbReference type="EMBL" id="BGPR01030541">
    <property type="protein sequence ID" value="GBO03125.1"/>
    <property type="molecule type" value="Genomic_DNA"/>
</dbReference>
<protein>
    <recommendedName>
        <fullName evidence="1">PiggyBac transposable element-derived protein domain-containing protein</fullName>
    </recommendedName>
</protein>
<name>A0A4Y2TR60_ARAVE</name>
<gene>
    <name evidence="2" type="ORF">AVEN_154045_1</name>
</gene>
<dbReference type="OrthoDB" id="118105at2759"/>
<evidence type="ECO:0000313" key="2">
    <source>
        <dbReference type="EMBL" id="GBO03125.1"/>
    </source>
</evidence>
<dbReference type="PANTHER" id="PTHR47272:SF1">
    <property type="entry name" value="PIGGYBAC TRANSPOSABLE ELEMENT-DERIVED PROTEIN 3-LIKE"/>
    <property type="match status" value="1"/>
</dbReference>
<reference evidence="2 3" key="1">
    <citation type="journal article" date="2019" name="Sci. Rep.">
        <title>Orb-weaving spider Araneus ventricosus genome elucidates the spidroin gene catalogue.</title>
        <authorList>
            <person name="Kono N."/>
            <person name="Nakamura H."/>
            <person name="Ohtoshi R."/>
            <person name="Moran D.A.P."/>
            <person name="Shinohara A."/>
            <person name="Yoshida Y."/>
            <person name="Fujiwara M."/>
            <person name="Mori M."/>
            <person name="Tomita M."/>
            <person name="Arakawa K."/>
        </authorList>
    </citation>
    <scope>NUCLEOTIDE SEQUENCE [LARGE SCALE GENOMIC DNA]</scope>
</reference>
<dbReference type="PANTHER" id="PTHR47272">
    <property type="entry name" value="DDE_TNP_1_7 DOMAIN-CONTAINING PROTEIN"/>
    <property type="match status" value="1"/>
</dbReference>
<dbReference type="InterPro" id="IPR029526">
    <property type="entry name" value="PGBD"/>
</dbReference>
<sequence>MLFSSPNRGTKHEVRPKIALVLLQNETLRMTQKTSCFQDDISDVSEPLSPLASFFEYLSEEFFEEVAAQTNLYSVQQSLKSVNTNAKEIIRLVGLQVWMGKLKFPQAKLYWSRNLSLECFSEAMTRDRFFT</sequence>
<dbReference type="AlphaFoldDB" id="A0A4Y2TR60"/>